<reference evidence="8" key="1">
    <citation type="submission" date="2021-07" db="EMBL/GenBank/DDBJ databases">
        <authorList>
            <person name="Catto M.A."/>
            <person name="Jacobson A."/>
            <person name="Kennedy G."/>
            <person name="Labadie P."/>
            <person name="Hunt B.G."/>
            <person name="Srinivasan R."/>
        </authorList>
    </citation>
    <scope>NUCLEOTIDE SEQUENCE</scope>
    <source>
        <strain evidence="8">PL_HMW_Pooled</strain>
        <tissue evidence="8">Head</tissue>
    </source>
</reference>
<evidence type="ECO:0000313" key="8">
    <source>
        <dbReference type="EMBL" id="KAK3909942.1"/>
    </source>
</evidence>
<protein>
    <submittedName>
        <fullName evidence="8">ADP-dependent glucokinase</fullName>
    </submittedName>
</protein>
<comment type="caution">
    <text evidence="8">The sequence shown here is derived from an EMBL/GenBank/DDBJ whole genome shotgun (WGS) entry which is preliminary data.</text>
</comment>
<evidence type="ECO:0000256" key="5">
    <source>
        <dbReference type="ARBA" id="ARBA00022842"/>
    </source>
</evidence>
<keyword evidence="1" id="KW-0963">Cytoplasm</keyword>
<accession>A0AAE1GVD8</accession>
<dbReference type="PANTHER" id="PTHR21208">
    <property type="entry name" value="ADP-DEPENDENT GLUCOKINASE"/>
    <property type="match status" value="1"/>
</dbReference>
<evidence type="ECO:0000256" key="1">
    <source>
        <dbReference type="ARBA" id="ARBA00022490"/>
    </source>
</evidence>
<dbReference type="GO" id="GO:0006096">
    <property type="term" value="P:glycolytic process"/>
    <property type="evidence" value="ECO:0007669"/>
    <property type="project" value="UniProtKB-KW"/>
</dbReference>
<proteinExistence type="predicted"/>
<dbReference type="PROSITE" id="PS51255">
    <property type="entry name" value="ADPK"/>
    <property type="match status" value="1"/>
</dbReference>
<dbReference type="GO" id="GO:0005783">
    <property type="term" value="C:endoplasmic reticulum"/>
    <property type="evidence" value="ECO:0007669"/>
    <property type="project" value="TreeGrafter"/>
</dbReference>
<evidence type="ECO:0000256" key="7">
    <source>
        <dbReference type="SAM" id="Phobius"/>
    </source>
</evidence>
<dbReference type="SUPFAM" id="SSF53613">
    <property type="entry name" value="Ribokinase-like"/>
    <property type="match status" value="1"/>
</dbReference>
<keyword evidence="7" id="KW-1133">Transmembrane helix</keyword>
<dbReference type="InterPro" id="IPR007666">
    <property type="entry name" value="ADP_PFK/GK"/>
</dbReference>
<evidence type="ECO:0000256" key="6">
    <source>
        <dbReference type="ARBA" id="ARBA00023152"/>
    </source>
</evidence>
<evidence type="ECO:0000256" key="3">
    <source>
        <dbReference type="ARBA" id="ARBA00022723"/>
    </source>
</evidence>
<dbReference type="GO" id="GO:0043843">
    <property type="term" value="F:ADP-specific glucokinase activity"/>
    <property type="evidence" value="ECO:0007669"/>
    <property type="project" value="TreeGrafter"/>
</dbReference>
<dbReference type="PANTHER" id="PTHR21208:SF1">
    <property type="entry name" value="ADP-DEPENDENT GLUCOKINASE"/>
    <property type="match status" value="1"/>
</dbReference>
<dbReference type="Gene3D" id="3.40.1190.20">
    <property type="match status" value="1"/>
</dbReference>
<dbReference type="EMBL" id="JAHWGI010000134">
    <property type="protein sequence ID" value="KAK3909942.1"/>
    <property type="molecule type" value="Genomic_DNA"/>
</dbReference>
<dbReference type="InterPro" id="IPR029056">
    <property type="entry name" value="Ribokinase-like"/>
</dbReference>
<keyword evidence="7" id="KW-0472">Membrane</keyword>
<keyword evidence="3" id="KW-0479">Metal-binding</keyword>
<dbReference type="Pfam" id="PF04587">
    <property type="entry name" value="ADP_PFK_GK"/>
    <property type="match status" value="1"/>
</dbReference>
<dbReference type="Proteomes" id="UP001219518">
    <property type="component" value="Unassembled WGS sequence"/>
</dbReference>
<keyword evidence="5" id="KW-0460">Magnesium</keyword>
<dbReference type="GO" id="GO:0046872">
    <property type="term" value="F:metal ion binding"/>
    <property type="evidence" value="ECO:0007669"/>
    <property type="project" value="UniProtKB-KW"/>
</dbReference>
<keyword evidence="4" id="KW-0418">Kinase</keyword>
<reference evidence="8" key="2">
    <citation type="journal article" date="2023" name="BMC Genomics">
        <title>Pest status, molecular evolution, and epigenetic factors derived from the genome assembly of Frankliniella fusca, a thysanopteran phytovirus vector.</title>
        <authorList>
            <person name="Catto M.A."/>
            <person name="Labadie P.E."/>
            <person name="Jacobson A.L."/>
            <person name="Kennedy G.G."/>
            <person name="Srinivasan R."/>
            <person name="Hunt B.G."/>
        </authorList>
    </citation>
    <scope>NUCLEOTIDE SEQUENCE</scope>
    <source>
        <strain evidence="8">PL_HMW_Pooled</strain>
    </source>
</reference>
<evidence type="ECO:0000313" key="9">
    <source>
        <dbReference type="Proteomes" id="UP001219518"/>
    </source>
</evidence>
<gene>
    <name evidence="8" type="ORF">KUF71_019951</name>
</gene>
<keyword evidence="6" id="KW-0324">Glycolysis</keyword>
<dbReference type="AlphaFoldDB" id="A0AAE1GVD8"/>
<dbReference type="GO" id="GO:0006006">
    <property type="term" value="P:glucose metabolic process"/>
    <property type="evidence" value="ECO:0007669"/>
    <property type="project" value="TreeGrafter"/>
</dbReference>
<organism evidence="8 9">
    <name type="scientific">Frankliniella fusca</name>
    <dbReference type="NCBI Taxonomy" id="407009"/>
    <lineage>
        <taxon>Eukaryota</taxon>
        <taxon>Metazoa</taxon>
        <taxon>Ecdysozoa</taxon>
        <taxon>Arthropoda</taxon>
        <taxon>Hexapoda</taxon>
        <taxon>Insecta</taxon>
        <taxon>Pterygota</taxon>
        <taxon>Neoptera</taxon>
        <taxon>Paraneoptera</taxon>
        <taxon>Thysanoptera</taxon>
        <taxon>Terebrantia</taxon>
        <taxon>Thripoidea</taxon>
        <taxon>Thripidae</taxon>
        <taxon>Frankliniella</taxon>
    </lineage>
</organism>
<evidence type="ECO:0000256" key="4">
    <source>
        <dbReference type="ARBA" id="ARBA00022777"/>
    </source>
</evidence>
<sequence>MGWKVFQIGCLLSLLVVLVAIWLRPGTEREIDVEVQAILRGLIDVEVPDKSRARKPRVAVGYGACMDVFTNAKDVLQFKESNHHPGAITTDVELMQAYTYFFRHGAAAERFVHNSSLFDTLVRRAEQVPGARWEMGGTAALMANRFSMEGCEVLLGAKMTPRLQKAFSTNVKVVGGDVSKDDVHLILEYKAGEKWGSYQAPRANRQVEIPVNQPTAFILHNDDTNPTLSSLEEFQRDLTDFNPDLLVIGGLQMMDNFPFQEGIREARLKLVEEQMRRQPEHTLVHFELASFAEPKLMMYLVDNILPHADSLGMNEQELENLRSIIVHRKVSLVTDSNPRVATVLDDMREVFKQLRQKGRTVSTSRSLTRIHVHTLAYQAILTVHGSSWKNSVGAAAKASLTAHRHVCGSASVDVGKAHLMMDDSFATSKAEGSKRMPLNATSPISCWDEECDGTTINLCVAPVLVCTHAKQTCGGGDNISSAGIAMQI</sequence>
<keyword evidence="9" id="KW-1185">Reference proteome</keyword>
<feature type="transmembrane region" description="Helical" evidence="7">
    <location>
        <begin position="6"/>
        <end position="23"/>
    </location>
</feature>
<evidence type="ECO:0000256" key="2">
    <source>
        <dbReference type="ARBA" id="ARBA00022679"/>
    </source>
</evidence>
<keyword evidence="2" id="KW-0808">Transferase</keyword>
<name>A0AAE1GVD8_9NEOP</name>
<keyword evidence="7" id="KW-0812">Transmembrane</keyword>